<feature type="chain" id="PRO_5047426294" description="Lipocalin-like domain-containing protein" evidence="1">
    <location>
        <begin position="19"/>
        <end position="143"/>
    </location>
</feature>
<comment type="caution">
    <text evidence="3">The sequence shown here is derived from an EMBL/GenBank/DDBJ whole genome shotgun (WGS) entry which is preliminary data.</text>
</comment>
<organism evidence="3 4">
    <name type="scientific">Hymenobacter terrestris</name>
    <dbReference type="NCBI Taxonomy" id="2748310"/>
    <lineage>
        <taxon>Bacteria</taxon>
        <taxon>Pseudomonadati</taxon>
        <taxon>Bacteroidota</taxon>
        <taxon>Cytophagia</taxon>
        <taxon>Cytophagales</taxon>
        <taxon>Hymenobacteraceae</taxon>
        <taxon>Hymenobacter</taxon>
    </lineage>
</organism>
<keyword evidence="4" id="KW-1185">Reference proteome</keyword>
<dbReference type="Proteomes" id="UP000626554">
    <property type="component" value="Unassembled WGS sequence"/>
</dbReference>
<name>A0ABX2Q4D4_9BACT</name>
<evidence type="ECO:0000313" key="4">
    <source>
        <dbReference type="Proteomes" id="UP000626554"/>
    </source>
</evidence>
<evidence type="ECO:0000259" key="2">
    <source>
        <dbReference type="Pfam" id="PF13648"/>
    </source>
</evidence>
<dbReference type="PROSITE" id="PS51257">
    <property type="entry name" value="PROKAR_LIPOPROTEIN"/>
    <property type="match status" value="1"/>
</dbReference>
<gene>
    <name evidence="3" type="ORF">HW556_10990</name>
</gene>
<proteinExistence type="predicted"/>
<protein>
    <recommendedName>
        <fullName evidence="2">Lipocalin-like domain-containing protein</fullName>
    </recommendedName>
</protein>
<dbReference type="EMBL" id="JABKAV010000029">
    <property type="protein sequence ID" value="NVO85404.1"/>
    <property type="molecule type" value="Genomic_DNA"/>
</dbReference>
<keyword evidence="1" id="KW-0732">Signal</keyword>
<reference evidence="3 4" key="1">
    <citation type="submission" date="2020-05" db="EMBL/GenBank/DDBJ databases">
        <title>Hymenobacter terrestris sp. nov. and Hymenobacter lapidiphilus sp. nov., isolated from regoliths in Antarctica.</title>
        <authorList>
            <person name="Sedlacek I."/>
            <person name="Pantucek R."/>
            <person name="Zeman M."/>
            <person name="Holochova P."/>
            <person name="Kralova S."/>
            <person name="Stankova E."/>
            <person name="Sedo O."/>
            <person name="Micenkova L."/>
            <person name="Svec P."/>
            <person name="Gupta V."/>
            <person name="Sood U."/>
            <person name="Korpole U.S."/>
            <person name="Lal R."/>
        </authorList>
    </citation>
    <scope>NUCLEOTIDE SEQUENCE [LARGE SCALE GENOMIC DNA]</scope>
    <source>
        <strain evidence="3 4">P5252</strain>
    </source>
</reference>
<evidence type="ECO:0000313" key="3">
    <source>
        <dbReference type="EMBL" id="NVO85404.1"/>
    </source>
</evidence>
<feature type="domain" description="Lipocalin-like" evidence="2">
    <location>
        <begin position="35"/>
        <end position="123"/>
    </location>
</feature>
<dbReference type="Pfam" id="PF13648">
    <property type="entry name" value="Lipocalin_4"/>
    <property type="match status" value="1"/>
</dbReference>
<dbReference type="InterPro" id="IPR024311">
    <property type="entry name" value="Lipocalin-like"/>
</dbReference>
<dbReference type="RefSeq" id="WP_176900070.1">
    <property type="nucleotide sequence ID" value="NZ_JABKAV010000029.1"/>
</dbReference>
<sequence>MKQRLLHLALIPFLTLLAGCSKDSDAQVAQPVTIAAKWNMESQSVTGYDNQGKVIYSHSPPVQRGSYVQYDKDGTYQLSDGNRVYATGTYVYSGKTLTIKFFTNSVQKTVIMPVLELSSSKLKVETDEITSSGHETYTYVYNR</sequence>
<evidence type="ECO:0000256" key="1">
    <source>
        <dbReference type="SAM" id="SignalP"/>
    </source>
</evidence>
<accession>A0ABX2Q4D4</accession>
<feature type="signal peptide" evidence="1">
    <location>
        <begin position="1"/>
        <end position="18"/>
    </location>
</feature>